<dbReference type="OrthoDB" id="185373at2759"/>
<gene>
    <name evidence="5" type="ORF">C1SCF055_LOCUS15176</name>
</gene>
<sequence>MQDAGAMLDERNYTVGITLVARQKLWQDALYIFRSISTAGLSPNAFNYTATISACEKAGHWQMALHLFQEMLKELLADVVGFSAAISSCEKGFQWQTALDLFQSMQRVKVHPNVYSYSAAISASERGGQWALALALLVTMFTVRILPNKFSYSAAISACGKNGQWQRALRLFEEMVTTHVSPNVVSVNATISAFEKVGKWQLALCFLKGFRSITPDLISYNATMSSCEKGGKWQMALHVFLDMYKKKISPDVTSYGAVVSACEKDAEWQLALHLLRRWQRKTAKNLKLSGGQLLVSAAKEGAFPKQKVAPLNVEEFSAKMFLEAFSEKGRRMNTLSKMIEEAEVQIKRREQQSIELQAHISQNKLEIAHLQLDLDWHRSALEGAEERRKELQTSQRKLLGTLHGKIYGISDQASSTMCPSSPAGASFPRPPDRPPGESW</sequence>
<dbReference type="EMBL" id="CAMXCT030001221">
    <property type="protein sequence ID" value="CAL4775252.1"/>
    <property type="molecule type" value="Genomic_DNA"/>
</dbReference>
<dbReference type="Pfam" id="PF01535">
    <property type="entry name" value="PPR"/>
    <property type="match status" value="1"/>
</dbReference>
<dbReference type="Gene3D" id="1.25.40.10">
    <property type="entry name" value="Tetratricopeptide repeat domain"/>
    <property type="match status" value="3"/>
</dbReference>
<dbReference type="Proteomes" id="UP001152797">
    <property type="component" value="Unassembled WGS sequence"/>
</dbReference>
<evidence type="ECO:0000256" key="4">
    <source>
        <dbReference type="SAM" id="MobiDB-lite"/>
    </source>
</evidence>
<feature type="region of interest" description="Disordered" evidence="4">
    <location>
        <begin position="412"/>
        <end position="439"/>
    </location>
</feature>
<evidence type="ECO:0000313" key="6">
    <source>
        <dbReference type="EMBL" id="CAL1141315.1"/>
    </source>
</evidence>
<reference evidence="6" key="2">
    <citation type="submission" date="2024-04" db="EMBL/GenBank/DDBJ databases">
        <authorList>
            <person name="Chen Y."/>
            <person name="Shah S."/>
            <person name="Dougan E. K."/>
            <person name="Thang M."/>
            <person name="Chan C."/>
        </authorList>
    </citation>
    <scope>NUCLEOTIDE SEQUENCE [LARGE SCALE GENOMIC DNA]</scope>
</reference>
<comment type="caution">
    <text evidence="5">The sequence shown here is derived from an EMBL/GenBank/DDBJ whole genome shotgun (WGS) entry which is preliminary data.</text>
</comment>
<dbReference type="InterPro" id="IPR002885">
    <property type="entry name" value="PPR_rpt"/>
</dbReference>
<feature type="compositionally biased region" description="Basic and acidic residues" evidence="4">
    <location>
        <begin position="430"/>
        <end position="439"/>
    </location>
</feature>
<feature type="repeat" description="PPR" evidence="2">
    <location>
        <begin position="216"/>
        <end position="250"/>
    </location>
</feature>
<keyword evidence="8" id="KW-1185">Reference proteome</keyword>
<feature type="repeat" description="PPR" evidence="2">
    <location>
        <begin position="78"/>
        <end position="112"/>
    </location>
</feature>
<feature type="coiled-coil region" evidence="3">
    <location>
        <begin position="332"/>
        <end position="359"/>
    </location>
</feature>
<dbReference type="PANTHER" id="PTHR47447">
    <property type="entry name" value="OS03G0856100 PROTEIN"/>
    <property type="match status" value="1"/>
</dbReference>
<dbReference type="PANTHER" id="PTHR47447:SF17">
    <property type="entry name" value="OS12G0638900 PROTEIN"/>
    <property type="match status" value="1"/>
</dbReference>
<accession>A0A9P1CAG5</accession>
<evidence type="ECO:0000256" key="1">
    <source>
        <dbReference type="ARBA" id="ARBA00022737"/>
    </source>
</evidence>
<evidence type="ECO:0000313" key="8">
    <source>
        <dbReference type="Proteomes" id="UP001152797"/>
    </source>
</evidence>
<keyword evidence="1" id="KW-0677">Repeat</keyword>
<reference evidence="5" key="1">
    <citation type="submission" date="2022-10" db="EMBL/GenBank/DDBJ databases">
        <authorList>
            <person name="Chen Y."/>
            <person name="Dougan E. K."/>
            <person name="Chan C."/>
            <person name="Rhodes N."/>
            <person name="Thang M."/>
        </authorList>
    </citation>
    <scope>NUCLEOTIDE SEQUENCE</scope>
</reference>
<dbReference type="Pfam" id="PF13812">
    <property type="entry name" value="PPR_3"/>
    <property type="match status" value="1"/>
</dbReference>
<proteinExistence type="predicted"/>
<feature type="repeat" description="PPR" evidence="2">
    <location>
        <begin position="44"/>
        <end position="74"/>
    </location>
</feature>
<name>A0A9P1CAG5_9DINO</name>
<dbReference type="NCBIfam" id="TIGR00756">
    <property type="entry name" value="PPR"/>
    <property type="match status" value="2"/>
</dbReference>
<evidence type="ECO:0000313" key="7">
    <source>
        <dbReference type="EMBL" id="CAL4775252.1"/>
    </source>
</evidence>
<evidence type="ECO:0000256" key="2">
    <source>
        <dbReference type="PROSITE-ProRule" id="PRU00708"/>
    </source>
</evidence>
<keyword evidence="3" id="KW-0175">Coiled coil</keyword>
<dbReference type="EMBL" id="CAMXCT020001221">
    <property type="protein sequence ID" value="CAL1141315.1"/>
    <property type="molecule type" value="Genomic_DNA"/>
</dbReference>
<evidence type="ECO:0000313" key="5">
    <source>
        <dbReference type="EMBL" id="CAI3987940.1"/>
    </source>
</evidence>
<dbReference type="PROSITE" id="PS51375">
    <property type="entry name" value="PPR"/>
    <property type="match status" value="4"/>
</dbReference>
<dbReference type="InterPro" id="IPR011990">
    <property type="entry name" value="TPR-like_helical_dom_sf"/>
</dbReference>
<dbReference type="EMBL" id="CAMXCT010001221">
    <property type="protein sequence ID" value="CAI3987940.1"/>
    <property type="molecule type" value="Genomic_DNA"/>
</dbReference>
<dbReference type="Pfam" id="PF13041">
    <property type="entry name" value="PPR_2"/>
    <property type="match status" value="2"/>
</dbReference>
<feature type="repeat" description="PPR" evidence="2">
    <location>
        <begin position="148"/>
        <end position="182"/>
    </location>
</feature>
<protein>
    <submittedName>
        <fullName evidence="7">Pentatricopeptide repeat-containing protein GUN1, chloroplastic (Pentatricopeptide repeat-containing protein At2g31400) (Protein GENOMES UNCOUPLED 1)</fullName>
    </submittedName>
</protein>
<dbReference type="AlphaFoldDB" id="A0A9P1CAG5"/>
<organism evidence="5">
    <name type="scientific">Cladocopium goreaui</name>
    <dbReference type="NCBI Taxonomy" id="2562237"/>
    <lineage>
        <taxon>Eukaryota</taxon>
        <taxon>Sar</taxon>
        <taxon>Alveolata</taxon>
        <taxon>Dinophyceae</taxon>
        <taxon>Suessiales</taxon>
        <taxon>Symbiodiniaceae</taxon>
        <taxon>Cladocopium</taxon>
    </lineage>
</organism>
<evidence type="ECO:0000256" key="3">
    <source>
        <dbReference type="SAM" id="Coils"/>
    </source>
</evidence>